<evidence type="ECO:0000256" key="1">
    <source>
        <dbReference type="SAM" id="MobiDB-lite"/>
    </source>
</evidence>
<sequence>MIPATATFKLTPSSKVSNSGLKAHPNNAKPVGNALPAKPLLIIYSKSLLLPAGTCKNNDIIAKIMKQPTVSAFR</sequence>
<evidence type="ECO:0000313" key="3">
    <source>
        <dbReference type="Proteomes" id="UP000028715"/>
    </source>
</evidence>
<dbReference type="Proteomes" id="UP000028715">
    <property type="component" value="Unassembled WGS sequence"/>
</dbReference>
<proteinExistence type="predicted"/>
<accession>A0A085ZFQ2</accession>
<name>A0A085ZFQ2_9FLAO</name>
<feature type="region of interest" description="Disordered" evidence="1">
    <location>
        <begin position="1"/>
        <end position="29"/>
    </location>
</feature>
<gene>
    <name evidence="2" type="ORF">IW19_20420</name>
</gene>
<dbReference type="EMBL" id="JPRL01000002">
    <property type="protein sequence ID" value="KFF03266.1"/>
    <property type="molecule type" value="Genomic_DNA"/>
</dbReference>
<reference evidence="2 3" key="1">
    <citation type="submission" date="2014-07" db="EMBL/GenBank/DDBJ databases">
        <title>Genome of Flavobacterium reichenbachii LMG 25512.</title>
        <authorList>
            <person name="Stropko S.J."/>
            <person name="Pipes S.E."/>
            <person name="Newman J.D."/>
        </authorList>
    </citation>
    <scope>NUCLEOTIDE SEQUENCE [LARGE SCALE GENOMIC DNA]</scope>
    <source>
        <strain evidence="2 3">LMG 25512</strain>
    </source>
</reference>
<protein>
    <submittedName>
        <fullName evidence="2">Uncharacterized protein</fullName>
    </submittedName>
</protein>
<organism evidence="2 3">
    <name type="scientific">Flavobacterium reichenbachii</name>
    <dbReference type="NCBI Taxonomy" id="362418"/>
    <lineage>
        <taxon>Bacteria</taxon>
        <taxon>Pseudomonadati</taxon>
        <taxon>Bacteroidota</taxon>
        <taxon>Flavobacteriia</taxon>
        <taxon>Flavobacteriales</taxon>
        <taxon>Flavobacteriaceae</taxon>
        <taxon>Flavobacterium</taxon>
    </lineage>
</organism>
<keyword evidence="3" id="KW-1185">Reference proteome</keyword>
<dbReference type="AlphaFoldDB" id="A0A085ZFQ2"/>
<evidence type="ECO:0000313" key="2">
    <source>
        <dbReference type="EMBL" id="KFF03266.1"/>
    </source>
</evidence>
<feature type="compositionally biased region" description="Polar residues" evidence="1">
    <location>
        <begin position="8"/>
        <end position="20"/>
    </location>
</feature>
<comment type="caution">
    <text evidence="2">The sequence shown here is derived from an EMBL/GenBank/DDBJ whole genome shotgun (WGS) entry which is preliminary data.</text>
</comment>